<evidence type="ECO:0000259" key="3">
    <source>
        <dbReference type="Pfam" id="PF10145"/>
    </source>
</evidence>
<feature type="transmembrane region" description="Helical" evidence="2">
    <location>
        <begin position="584"/>
        <end position="607"/>
    </location>
</feature>
<evidence type="ECO:0000313" key="4">
    <source>
        <dbReference type="EMBL" id="RGB81712.1"/>
    </source>
</evidence>
<sequence>MGDYSVKAVLSAVDRGFTSTLNNAGRSIDTLSGKISSGLGFGILTGIGQKAFDTIAGGAKSLVSSVISTGMAFESSMSNVQALSGATGADFEALSAKAQEMGAKTKFSASEAADAMGYMAMAGWNAKDMLNGIEGVMNLAATSGEDLASVSDIVTDAMTAFGLAADGTTKGVANATYFADTLAATAASANTNVGLMGETFKYVGTMAGSLGYSIEDVSLAIGLMANRGLKGSMAGTSLNSVMTRLATNTSGAREAIEKLGVKFYDSSGNARALGDVMTELRDATKGMNNEQKTALANTVAGMEAQKGLLAILNATDDEYNSLADSIKNSTGAAQEQTDIKMDNLYGDVTRLKSAWDGLSIKIYTAVNALGKSKDGLGSMRSVVQSVTDAVNKAADAVENLSNAYTTSGLSGVVAEVNKMLSGTSDGVKNVGAAIAGIGAVVGANAFFSSGTWSAVSKGIDVVNGGFGVLVSSVASSAKGFKKSASSFLPFEVNIRKSIASMRSDFRQSSKWISSLGEATSQSLQAVSSRFATTGGNVKSSLDGISGHVRSFGDNLARNMWDKVNNITTPLKQMSQKASTILKPFSMVGFVVGKALSTVAGAAVNLGVKTASGLTKIMGLALKALMPAALVAAALAGIGLLYSQFGTQIDQMLSMAQAKGPQIITNLVNGISSRLPDLIQQGGKLVSDLLDTITANLPAVLNGGVTLVQSLVSGLISALPSLATSATNMISTLLVGIASALPSLIVSGMQLLLALAQGIANNLPTLINSAVTAISTFAQGFIQNLPTILTLAAQIIGTLAQGLISAIPQLISAIPQVVSSMIDTIMSTDWLAVGSQIVSAIGEGIFGGLSGIGGKIGNFFGSISDWFAGGEKGGESVTSGSVSSINAGIPQVSSAATSMGTAATSGVASGMQSSTGTVTSAAQSVVTSATNTFSAASVTAMTAGSSIGQSLSSGLQGSVGSINNVASTAMNGFNASLNTGGATAVSNAGKIARNIVTAFKPAITGARTSGQTIGQSFASAISSKSGAVSGASRRLVSAVRSALSNVSTYQYGAYIGQGLANGIWSQLGNVRAAANALVAQAERAIRAKAMIHSPSKLTYQLGEYFGEGFTNGIENLTKDAWKAASDLVSIPAVNVPQMALAGWDTTLNDEYFYNDSAEYVIYVPVEIDGKEVATVTAPYTEAELAKRQKYRNRKQGIR</sequence>
<protein>
    <submittedName>
        <fullName evidence="4">Phage tail tape measure protein</fullName>
    </submittedName>
</protein>
<accession>A0A3E2TTH4</accession>
<dbReference type="AlphaFoldDB" id="A0A3E2TTH4"/>
<dbReference type="NCBIfam" id="TIGR01760">
    <property type="entry name" value="tape_meas_TP901"/>
    <property type="match status" value="1"/>
</dbReference>
<feature type="transmembrane region" description="Helical" evidence="2">
    <location>
        <begin position="698"/>
        <end position="718"/>
    </location>
</feature>
<comment type="caution">
    <text evidence="4">The sequence shown here is derived from an EMBL/GenBank/DDBJ whole genome shotgun (WGS) entry which is preliminary data.</text>
</comment>
<evidence type="ECO:0000256" key="2">
    <source>
        <dbReference type="SAM" id="Phobius"/>
    </source>
</evidence>
<evidence type="ECO:0000256" key="1">
    <source>
        <dbReference type="ARBA" id="ARBA00022612"/>
    </source>
</evidence>
<keyword evidence="2" id="KW-0472">Membrane</keyword>
<keyword evidence="2" id="KW-1133">Transmembrane helix</keyword>
<gene>
    <name evidence="4" type="ORF">DW070_02735</name>
</gene>
<dbReference type="Proteomes" id="UP000260773">
    <property type="component" value="Unassembled WGS sequence"/>
</dbReference>
<feature type="transmembrane region" description="Helical" evidence="2">
    <location>
        <begin position="619"/>
        <end position="641"/>
    </location>
</feature>
<dbReference type="Pfam" id="PF10145">
    <property type="entry name" value="PhageMin_Tail"/>
    <property type="match status" value="1"/>
</dbReference>
<name>A0A3E2TTH4_9FIRM</name>
<reference evidence="4 5" key="1">
    <citation type="submission" date="2018-08" db="EMBL/GenBank/DDBJ databases">
        <title>A genome reference for cultivated species of the human gut microbiota.</title>
        <authorList>
            <person name="Zou Y."/>
            <person name="Xue W."/>
            <person name="Luo G."/>
        </authorList>
    </citation>
    <scope>NUCLEOTIDE SEQUENCE [LARGE SCALE GENOMIC DNA]</scope>
    <source>
        <strain evidence="4 5">AF45-17</strain>
    </source>
</reference>
<dbReference type="PANTHER" id="PTHR37813">
    <property type="entry name" value="FELS-2 PROPHAGE PROTEIN"/>
    <property type="match status" value="1"/>
</dbReference>
<dbReference type="PANTHER" id="PTHR37813:SF1">
    <property type="entry name" value="FELS-2 PROPHAGE PROTEIN"/>
    <property type="match status" value="1"/>
</dbReference>
<dbReference type="SUPFAM" id="SSF48371">
    <property type="entry name" value="ARM repeat"/>
    <property type="match status" value="1"/>
</dbReference>
<dbReference type="InterPro" id="IPR016024">
    <property type="entry name" value="ARM-type_fold"/>
</dbReference>
<keyword evidence="2" id="KW-0812">Transmembrane</keyword>
<keyword evidence="1" id="KW-1188">Viral release from host cell</keyword>
<proteinExistence type="predicted"/>
<dbReference type="EMBL" id="QVEP01000004">
    <property type="protein sequence ID" value="RGB81712.1"/>
    <property type="molecule type" value="Genomic_DNA"/>
</dbReference>
<feature type="domain" description="Phage tail tape measure protein" evidence="3">
    <location>
        <begin position="96"/>
        <end position="301"/>
    </location>
</feature>
<dbReference type="InterPro" id="IPR010090">
    <property type="entry name" value="Phage_tape_meas"/>
</dbReference>
<evidence type="ECO:0000313" key="5">
    <source>
        <dbReference type="Proteomes" id="UP000260773"/>
    </source>
</evidence>
<feature type="transmembrane region" description="Helical" evidence="2">
    <location>
        <begin position="730"/>
        <end position="755"/>
    </location>
</feature>
<organism evidence="4 5">
    <name type="scientific">Coprococcus catus</name>
    <dbReference type="NCBI Taxonomy" id="116085"/>
    <lineage>
        <taxon>Bacteria</taxon>
        <taxon>Bacillati</taxon>
        <taxon>Bacillota</taxon>
        <taxon>Clostridia</taxon>
        <taxon>Lachnospirales</taxon>
        <taxon>Lachnospiraceae</taxon>
        <taxon>Coprococcus</taxon>
    </lineage>
</organism>